<sequence length="393" mass="44827">MWISAPAGSGKTSLIASYLGEKNKNIIWYQVDAGDGDIASFFHHMALCIKNSSPKKRGMLPDFTSEYVAGLPAFSVNYFRELFKKIEPGSVLVLDNYQDAGKNTSLHEVMQYTANEIPNNIQLVILSRTEPPGTLASLQASIHFALLSIQDMHFDREESDEVAILRSEVKLSETQCTLLYKLTRGWAAGLVLTLEQLKVDPDFLSHRTFDDRTALFNYVVNEILVELDEVTRQVLLKTAFLKRISLSVAKKLTEEPRTRQILQHLATHQLLTIQHTRIDGSFEYHPLFREFLIQQTKRKFANNALVSLQNKTGELLLNQGDIQEAAQLFIDIENWTSLAALIKKHANDLIQKGFFLTLEKWLKTCPEKFLLADAWLYYWQASCLAQYKPIMAR</sequence>
<reference evidence="2" key="1">
    <citation type="submission" date="2018-06" db="EMBL/GenBank/DDBJ databases">
        <authorList>
            <person name="Zhirakovskaya E."/>
        </authorList>
    </citation>
    <scope>NUCLEOTIDE SEQUENCE</scope>
</reference>
<organism evidence="2">
    <name type="scientific">hydrothermal vent metagenome</name>
    <dbReference type="NCBI Taxonomy" id="652676"/>
    <lineage>
        <taxon>unclassified sequences</taxon>
        <taxon>metagenomes</taxon>
        <taxon>ecological metagenomes</taxon>
    </lineage>
</organism>
<dbReference type="SUPFAM" id="SSF52540">
    <property type="entry name" value="P-loop containing nucleoside triphosphate hydrolases"/>
    <property type="match status" value="1"/>
</dbReference>
<dbReference type="EMBL" id="UOET01000261">
    <property type="protein sequence ID" value="VAW28590.1"/>
    <property type="molecule type" value="Genomic_DNA"/>
</dbReference>
<dbReference type="Pfam" id="PF25873">
    <property type="entry name" value="WHD_MalT"/>
    <property type="match status" value="1"/>
</dbReference>
<accession>A0A3B0UHN1</accession>
<feature type="domain" description="MalT-like winged helix" evidence="1">
    <location>
        <begin position="221"/>
        <end position="299"/>
    </location>
</feature>
<evidence type="ECO:0000259" key="1">
    <source>
        <dbReference type="Pfam" id="PF25873"/>
    </source>
</evidence>
<gene>
    <name evidence="2" type="ORF">MNBD_BACTEROID07-1516</name>
</gene>
<protein>
    <recommendedName>
        <fullName evidence="1">MalT-like winged helix domain-containing protein</fullName>
    </recommendedName>
</protein>
<dbReference type="AlphaFoldDB" id="A0A3B0UHN1"/>
<name>A0A3B0UHN1_9ZZZZ</name>
<evidence type="ECO:0000313" key="2">
    <source>
        <dbReference type="EMBL" id="VAW28590.1"/>
    </source>
</evidence>
<dbReference type="InterPro" id="IPR027417">
    <property type="entry name" value="P-loop_NTPase"/>
</dbReference>
<proteinExistence type="predicted"/>
<dbReference type="InterPro" id="IPR059106">
    <property type="entry name" value="WHD_MalT"/>
</dbReference>
<feature type="non-terminal residue" evidence="2">
    <location>
        <position position="393"/>
    </location>
</feature>